<reference evidence="2" key="1">
    <citation type="submission" date="2021-02" db="EMBL/GenBank/DDBJ databases">
        <title>Comparative genomics reveals that relaxation of natural selection precedes convergent phenotypic evolution of cavefish.</title>
        <authorList>
            <person name="Peng Z."/>
        </authorList>
    </citation>
    <scope>NUCLEOTIDE SEQUENCE</scope>
    <source>
        <tissue evidence="2">Muscle</tissue>
    </source>
</reference>
<evidence type="ECO:0000259" key="1">
    <source>
        <dbReference type="PROSITE" id="PS50033"/>
    </source>
</evidence>
<evidence type="ECO:0000313" key="3">
    <source>
        <dbReference type="Proteomes" id="UP001059041"/>
    </source>
</evidence>
<dbReference type="EMBL" id="JAFHDT010000014">
    <property type="protein sequence ID" value="KAI7800492.1"/>
    <property type="molecule type" value="Genomic_DNA"/>
</dbReference>
<comment type="caution">
    <text evidence="2">The sequence shown here is derived from an EMBL/GenBank/DDBJ whole genome shotgun (WGS) entry which is preliminary data.</text>
</comment>
<dbReference type="PROSITE" id="PS50033">
    <property type="entry name" value="UBX"/>
    <property type="match status" value="1"/>
</dbReference>
<dbReference type="Proteomes" id="UP001059041">
    <property type="component" value="Linkage Group LG14"/>
</dbReference>
<keyword evidence="3" id="KW-1185">Reference proteome</keyword>
<sequence length="224" mass="25435">MISLNLVGFELAKVDKGKKIKKIQANSVRDLKKVVGKSRLYVVPRAEVSQRIEERQKRRTEEPADGIPLKFTFPDGTVEIRKFLTSEQIQVLFDFIGSHPSASEYFYIRAATSSVSIINTVSGTLLDHYFTFPLNIHVRWMDMQDVQDIFQQQNPVVLRTSDQSEVSDDLEVHSPEDIYSNHTEVVGDLQVVDPGSATYSNYIEIMPDNEILDLDELIDASEVV</sequence>
<evidence type="ECO:0000313" key="2">
    <source>
        <dbReference type="EMBL" id="KAI7800492.1"/>
    </source>
</evidence>
<gene>
    <name evidence="2" type="ORF">IRJ41_004561</name>
</gene>
<dbReference type="InterPro" id="IPR001012">
    <property type="entry name" value="UBX_dom"/>
</dbReference>
<feature type="domain" description="UBX" evidence="1">
    <location>
        <begin position="62"/>
        <end position="99"/>
    </location>
</feature>
<dbReference type="Gene3D" id="3.10.20.90">
    <property type="entry name" value="Phosphatidylinositol 3-kinase Catalytic Subunit, Chain A, domain 1"/>
    <property type="match status" value="1"/>
</dbReference>
<name>A0A9W7WGA8_TRIRA</name>
<dbReference type="InterPro" id="IPR029071">
    <property type="entry name" value="Ubiquitin-like_domsf"/>
</dbReference>
<accession>A0A9W7WGA8</accession>
<organism evidence="2 3">
    <name type="scientific">Triplophysa rosa</name>
    <name type="common">Cave loach</name>
    <dbReference type="NCBI Taxonomy" id="992332"/>
    <lineage>
        <taxon>Eukaryota</taxon>
        <taxon>Metazoa</taxon>
        <taxon>Chordata</taxon>
        <taxon>Craniata</taxon>
        <taxon>Vertebrata</taxon>
        <taxon>Euteleostomi</taxon>
        <taxon>Actinopterygii</taxon>
        <taxon>Neopterygii</taxon>
        <taxon>Teleostei</taxon>
        <taxon>Ostariophysi</taxon>
        <taxon>Cypriniformes</taxon>
        <taxon>Nemacheilidae</taxon>
        <taxon>Triplophysa</taxon>
    </lineage>
</organism>
<proteinExistence type="predicted"/>
<dbReference type="SUPFAM" id="SSF54236">
    <property type="entry name" value="Ubiquitin-like"/>
    <property type="match status" value="1"/>
</dbReference>
<dbReference type="AlphaFoldDB" id="A0A9W7WGA8"/>
<protein>
    <recommendedName>
        <fullName evidence="1">UBX domain-containing protein</fullName>
    </recommendedName>
</protein>